<evidence type="ECO:0000313" key="8">
    <source>
        <dbReference type="Proteomes" id="UP001524944"/>
    </source>
</evidence>
<feature type="transmembrane region" description="Helical" evidence="6">
    <location>
        <begin position="312"/>
        <end position="334"/>
    </location>
</feature>
<evidence type="ECO:0000256" key="3">
    <source>
        <dbReference type="ARBA" id="ARBA00022960"/>
    </source>
</evidence>
<accession>A0ABT1Y4J9</accession>
<keyword evidence="5 6" id="KW-0472">Membrane</keyword>
<feature type="transmembrane region" description="Helical" evidence="6">
    <location>
        <begin position="354"/>
        <end position="375"/>
    </location>
</feature>
<evidence type="ECO:0000256" key="1">
    <source>
        <dbReference type="ARBA" id="ARBA00004141"/>
    </source>
</evidence>
<dbReference type="PANTHER" id="PTHR30474:SF3">
    <property type="entry name" value="PEPTIDOGLYCAN GLYCOSYLTRANSFERASE RODA"/>
    <property type="match status" value="1"/>
</dbReference>
<name>A0ABT1Y4J9_9FIRM</name>
<feature type="transmembrane region" description="Helical" evidence="6">
    <location>
        <begin position="215"/>
        <end position="231"/>
    </location>
</feature>
<feature type="transmembrane region" description="Helical" evidence="6">
    <location>
        <begin position="63"/>
        <end position="80"/>
    </location>
</feature>
<protein>
    <submittedName>
        <fullName evidence="7">FtsW/RodA/SpoVE family cell cycle protein</fullName>
    </submittedName>
</protein>
<dbReference type="InterPro" id="IPR001182">
    <property type="entry name" value="FtsW/RodA"/>
</dbReference>
<dbReference type="RefSeq" id="WP_089609243.1">
    <property type="nucleotide sequence ID" value="NZ_CP022121.1"/>
</dbReference>
<feature type="transmembrane region" description="Helical" evidence="6">
    <location>
        <begin position="12"/>
        <end position="29"/>
    </location>
</feature>
<feature type="transmembrane region" description="Helical" evidence="6">
    <location>
        <begin position="157"/>
        <end position="173"/>
    </location>
</feature>
<dbReference type="PANTHER" id="PTHR30474">
    <property type="entry name" value="CELL CYCLE PROTEIN"/>
    <property type="match status" value="1"/>
</dbReference>
<evidence type="ECO:0000256" key="4">
    <source>
        <dbReference type="ARBA" id="ARBA00022989"/>
    </source>
</evidence>
<dbReference type="EMBL" id="JANPWE010000003">
    <property type="protein sequence ID" value="MCR6545483.1"/>
    <property type="molecule type" value="Genomic_DNA"/>
</dbReference>
<feature type="transmembrane region" description="Helical" evidence="6">
    <location>
        <begin position="193"/>
        <end position="210"/>
    </location>
</feature>
<evidence type="ECO:0000256" key="2">
    <source>
        <dbReference type="ARBA" id="ARBA00022692"/>
    </source>
</evidence>
<gene>
    <name evidence="7" type="ORF">NVS47_08125</name>
</gene>
<feature type="transmembrane region" description="Helical" evidence="6">
    <location>
        <begin position="117"/>
        <end position="136"/>
    </location>
</feature>
<feature type="transmembrane region" description="Helical" evidence="6">
    <location>
        <begin position="387"/>
        <end position="405"/>
    </location>
</feature>
<evidence type="ECO:0000256" key="6">
    <source>
        <dbReference type="SAM" id="Phobius"/>
    </source>
</evidence>
<dbReference type="Pfam" id="PF01098">
    <property type="entry name" value="FTSW_RODA_SPOVE"/>
    <property type="match status" value="1"/>
</dbReference>
<dbReference type="Proteomes" id="UP001524944">
    <property type="component" value="Unassembled WGS sequence"/>
</dbReference>
<keyword evidence="3" id="KW-0133">Cell shape</keyword>
<comment type="caution">
    <text evidence="7">The sequence shown here is derived from an EMBL/GenBank/DDBJ whole genome shotgun (WGS) entry which is preliminary data.</text>
</comment>
<keyword evidence="8" id="KW-1185">Reference proteome</keyword>
<organism evidence="7 8">
    <name type="scientific">Dehalobacterium formicoaceticum</name>
    <dbReference type="NCBI Taxonomy" id="51515"/>
    <lineage>
        <taxon>Bacteria</taxon>
        <taxon>Bacillati</taxon>
        <taxon>Bacillota</taxon>
        <taxon>Clostridia</taxon>
        <taxon>Eubacteriales</taxon>
        <taxon>Peptococcaceae</taxon>
        <taxon>Dehalobacterium</taxon>
    </lineage>
</organism>
<evidence type="ECO:0000313" key="7">
    <source>
        <dbReference type="EMBL" id="MCR6545483.1"/>
    </source>
</evidence>
<feature type="transmembrane region" description="Helical" evidence="6">
    <location>
        <begin position="92"/>
        <end position="111"/>
    </location>
</feature>
<keyword evidence="4 6" id="KW-1133">Transmembrane helix</keyword>
<sequence length="437" mass="49426">MPLLKKYQSPVNIIALINVIAFGLLYLYQKPLNREILIAGGVMVFIIYLANIFVINLKFEDEILFMIVSMLSTLGIIMIFRLDPVLGGKQIIWFVLGNVVFFIASFIYRKINFWERLLYLYPVFSLILFLLTMFFGSEVKGATNWIFIGDFSFQPSEVMKLVFIFFIAAYYAHPDKLALNNLKVFRRKISVESKWVFMGLAFFQMGLLVLQRELGTILVLLLIYLTMVYIYEEDRKFFYLNGALLFFGGIIGASSLHYVQVRIAAWLNPWSDVAGKGYQIAQSLFAIGSGGFWGTGLGLGQPQYIPEVHTDFIFSAICEEMGIFGGVAVLLLYFILVYRGIKISLGLKNSFHQYIALGISLMFGFQTFIIIGGVIKLIPLTGITLPFVSYGGSSLITSFLALGILQSISSSKFMEEEELYERDEEKVPEAATAEKDN</sequence>
<feature type="transmembrane region" description="Helical" evidence="6">
    <location>
        <begin position="237"/>
        <end position="259"/>
    </location>
</feature>
<keyword evidence="2 6" id="KW-0812">Transmembrane</keyword>
<evidence type="ECO:0000256" key="5">
    <source>
        <dbReference type="ARBA" id="ARBA00023136"/>
    </source>
</evidence>
<feature type="transmembrane region" description="Helical" evidence="6">
    <location>
        <begin position="36"/>
        <end position="57"/>
    </location>
</feature>
<reference evidence="7 8" key="1">
    <citation type="submission" date="2022-08" db="EMBL/GenBank/DDBJ databases">
        <title>Proteogenomics of the novel Dehalobacterium formicoaceticum strain EZ94 highlights a key role of methyltransferases during anaerobic dichloromethane degradation.</title>
        <authorList>
            <person name="Wasmund K."/>
        </authorList>
    </citation>
    <scope>NUCLEOTIDE SEQUENCE [LARGE SCALE GENOMIC DNA]</scope>
    <source>
        <strain evidence="7 8">EZ94</strain>
    </source>
</reference>
<comment type="subcellular location">
    <subcellularLocation>
        <location evidence="1">Membrane</location>
        <topology evidence="1">Multi-pass membrane protein</topology>
    </subcellularLocation>
</comment>
<proteinExistence type="predicted"/>